<evidence type="ECO:0000256" key="1">
    <source>
        <dbReference type="SAM" id="SignalP"/>
    </source>
</evidence>
<accession>A0A1Y5RDF3</accession>
<sequence>MRMKSLLTLFGLVVMAACTSVERAALPKPEVLAGNTWSQSAKPPGQVVDHRPWTAFLARHVRPDAEGVNRVAYAKVSSRDREGLDRYLAALQRVQTDRLTRDQQLAYWINLYNALTIDVVLDAYPVVSIRDITDSPLPVGPWNQPVARVSGQTLTLNDIEHRIIRPIFDEPRIHYALNCAAAGCPNLMARAWTAQKLEADLAAAEYAYVHDPRGLRFDEQGRLVVSKIYAWFREDFADTPEGVLDYLRSVAGPELEKQLAATRRISGYDYDWSLNDQAQRVQ</sequence>
<dbReference type="Proteomes" id="UP000193077">
    <property type="component" value="Unassembled WGS sequence"/>
</dbReference>
<dbReference type="EMBL" id="FWFO01000001">
    <property type="protein sequence ID" value="SLN14840.1"/>
    <property type="molecule type" value="Genomic_DNA"/>
</dbReference>
<dbReference type="AlphaFoldDB" id="A0A1Y5RDF3"/>
<proteinExistence type="predicted"/>
<feature type="chain" id="PRO_5013096842" description="DUF547 domain-containing protein" evidence="1">
    <location>
        <begin position="25"/>
        <end position="282"/>
    </location>
</feature>
<dbReference type="PANTHER" id="PTHR46361">
    <property type="entry name" value="ELECTRON CARRIER/ PROTEIN DISULFIDE OXIDOREDUCTASE"/>
    <property type="match status" value="1"/>
</dbReference>
<protein>
    <recommendedName>
        <fullName evidence="2">DUF547 domain-containing protein</fullName>
    </recommendedName>
</protein>
<keyword evidence="1" id="KW-0732">Signal</keyword>
<keyword evidence="4" id="KW-1185">Reference proteome</keyword>
<evidence type="ECO:0000313" key="4">
    <source>
        <dbReference type="Proteomes" id="UP000193077"/>
    </source>
</evidence>
<organism evidence="3 4">
    <name type="scientific">Falsiruegeria litorea R37</name>
    <dbReference type="NCBI Taxonomy" id="1200284"/>
    <lineage>
        <taxon>Bacteria</taxon>
        <taxon>Pseudomonadati</taxon>
        <taxon>Pseudomonadota</taxon>
        <taxon>Alphaproteobacteria</taxon>
        <taxon>Rhodobacterales</taxon>
        <taxon>Roseobacteraceae</taxon>
        <taxon>Falsiruegeria</taxon>
    </lineage>
</organism>
<dbReference type="InterPro" id="IPR006869">
    <property type="entry name" value="DUF547"/>
</dbReference>
<gene>
    <name evidence="3" type="ORF">TRL7639_00231</name>
</gene>
<reference evidence="3 4" key="1">
    <citation type="submission" date="2017-03" db="EMBL/GenBank/DDBJ databases">
        <authorList>
            <person name="Afonso C.L."/>
            <person name="Miller P.J."/>
            <person name="Scott M.A."/>
            <person name="Spackman E."/>
            <person name="Goraichik I."/>
            <person name="Dimitrov K.M."/>
            <person name="Suarez D.L."/>
            <person name="Swayne D.E."/>
        </authorList>
    </citation>
    <scope>NUCLEOTIDE SEQUENCE [LARGE SCALE GENOMIC DNA]</scope>
    <source>
        <strain evidence="3 4">CECT 7639</strain>
    </source>
</reference>
<feature type="domain" description="DUF547" evidence="2">
    <location>
        <begin position="97"/>
        <end position="209"/>
    </location>
</feature>
<dbReference type="PROSITE" id="PS51257">
    <property type="entry name" value="PROKAR_LIPOPROTEIN"/>
    <property type="match status" value="1"/>
</dbReference>
<evidence type="ECO:0000259" key="2">
    <source>
        <dbReference type="Pfam" id="PF04784"/>
    </source>
</evidence>
<evidence type="ECO:0000313" key="3">
    <source>
        <dbReference type="EMBL" id="SLN14840.1"/>
    </source>
</evidence>
<dbReference type="Pfam" id="PF04784">
    <property type="entry name" value="DUF547"/>
    <property type="match status" value="1"/>
</dbReference>
<name>A0A1Y5RDF3_9RHOB</name>
<dbReference type="PANTHER" id="PTHR46361:SF3">
    <property type="entry name" value="ELECTRON CARRIER_ PROTEIN DISULFIDE OXIDOREDUCTASE"/>
    <property type="match status" value="1"/>
</dbReference>
<feature type="signal peptide" evidence="1">
    <location>
        <begin position="1"/>
        <end position="24"/>
    </location>
</feature>
<dbReference type="RefSeq" id="WP_235820227.1">
    <property type="nucleotide sequence ID" value="NZ_FWFO01000001.1"/>
</dbReference>